<dbReference type="GO" id="GO:0003677">
    <property type="term" value="F:DNA binding"/>
    <property type="evidence" value="ECO:0007669"/>
    <property type="project" value="InterPro"/>
</dbReference>
<evidence type="ECO:0000256" key="1">
    <source>
        <dbReference type="SAM" id="MobiDB-lite"/>
    </source>
</evidence>
<protein>
    <recommendedName>
        <fullName evidence="4">OmpR/PhoB-type domain-containing protein</fullName>
    </recommendedName>
</protein>
<sequence length="98" mass="10631">MMAATRFSILGPVRARRGDGDLLPARAGTVVGLAEMVDTLWERDPPASAVNVVHRYIGTLRRLIEPGLPVRKVGSHLIRHAAGGPCRHPRRPRGRPGS</sequence>
<proteinExistence type="predicted"/>
<accession>A0A1U9ZWE8</accession>
<dbReference type="SUPFAM" id="SSF46894">
    <property type="entry name" value="C-terminal effector domain of the bipartite response regulators"/>
    <property type="match status" value="1"/>
</dbReference>
<dbReference type="Gene3D" id="1.10.10.10">
    <property type="entry name" value="Winged helix-like DNA-binding domain superfamily/Winged helix DNA-binding domain"/>
    <property type="match status" value="1"/>
</dbReference>
<evidence type="ECO:0000313" key="2">
    <source>
        <dbReference type="EMBL" id="AQZ62273.1"/>
    </source>
</evidence>
<dbReference type="AlphaFoldDB" id="A0A1U9ZWE8"/>
<keyword evidence="3" id="KW-1185">Reference proteome</keyword>
<evidence type="ECO:0008006" key="4">
    <source>
        <dbReference type="Google" id="ProtNLM"/>
    </source>
</evidence>
<gene>
    <name evidence="2" type="ORF">BKM31_13090</name>
</gene>
<organism evidence="2 3">
    <name type="scientific">[Actinomadura] parvosata subsp. kistnae</name>
    <dbReference type="NCBI Taxonomy" id="1909395"/>
    <lineage>
        <taxon>Bacteria</taxon>
        <taxon>Bacillati</taxon>
        <taxon>Actinomycetota</taxon>
        <taxon>Actinomycetes</taxon>
        <taxon>Streptosporangiales</taxon>
        <taxon>Streptosporangiaceae</taxon>
        <taxon>Nonomuraea</taxon>
    </lineage>
</organism>
<dbReference type="RefSeq" id="WP_080038433.1">
    <property type="nucleotide sequence ID" value="NZ_CP017717.1"/>
</dbReference>
<dbReference type="InterPro" id="IPR036388">
    <property type="entry name" value="WH-like_DNA-bd_sf"/>
</dbReference>
<dbReference type="EMBL" id="CP017717">
    <property type="protein sequence ID" value="AQZ62273.1"/>
    <property type="molecule type" value="Genomic_DNA"/>
</dbReference>
<dbReference type="InterPro" id="IPR016032">
    <property type="entry name" value="Sig_transdc_resp-reg_C-effctor"/>
</dbReference>
<evidence type="ECO:0000313" key="3">
    <source>
        <dbReference type="Proteomes" id="UP000190797"/>
    </source>
</evidence>
<dbReference type="KEGG" id="noa:BKM31_13090"/>
<feature type="compositionally biased region" description="Basic residues" evidence="1">
    <location>
        <begin position="87"/>
        <end position="98"/>
    </location>
</feature>
<dbReference type="Proteomes" id="UP000190797">
    <property type="component" value="Chromosome"/>
</dbReference>
<dbReference type="STRING" id="1909395.BKM31_13090"/>
<dbReference type="GO" id="GO:0006355">
    <property type="term" value="P:regulation of DNA-templated transcription"/>
    <property type="evidence" value="ECO:0007669"/>
    <property type="project" value="InterPro"/>
</dbReference>
<reference evidence="3" key="1">
    <citation type="journal article" date="2017" name="Med. Chem. Commun.">
        <title>Nonomuraea sp. ATCC 55076 harbours the largest actinomycete chromosome to date and the kistamicin biosynthetic gene cluster.</title>
        <authorList>
            <person name="Nazari B."/>
            <person name="Forneris C.C."/>
            <person name="Gibson M.I."/>
            <person name="Moon K."/>
            <person name="Schramma K.R."/>
            <person name="Seyedsayamdost M.R."/>
        </authorList>
    </citation>
    <scope>NUCLEOTIDE SEQUENCE [LARGE SCALE GENOMIC DNA]</scope>
    <source>
        <strain evidence="3">ATCC 55076</strain>
    </source>
</reference>
<name>A0A1U9ZWE8_9ACTN</name>
<feature type="region of interest" description="Disordered" evidence="1">
    <location>
        <begin position="79"/>
        <end position="98"/>
    </location>
</feature>